<keyword evidence="2" id="KW-0472">Membrane</keyword>
<evidence type="ECO:0000256" key="1">
    <source>
        <dbReference type="SAM" id="MobiDB-lite"/>
    </source>
</evidence>
<evidence type="ECO:0000313" key="3">
    <source>
        <dbReference type="EMBL" id="GHE03966.1"/>
    </source>
</evidence>
<keyword evidence="2" id="KW-0812">Transmembrane</keyword>
<evidence type="ECO:0000256" key="2">
    <source>
        <dbReference type="SAM" id="Phobius"/>
    </source>
</evidence>
<accession>A0AAN4UT25</accession>
<reference evidence="3" key="2">
    <citation type="submission" date="2023-06" db="EMBL/GenBank/DDBJ databases">
        <authorList>
            <person name="Sun Q."/>
            <person name="Zhou Y."/>
        </authorList>
    </citation>
    <scope>NUCLEOTIDE SEQUENCE</scope>
    <source>
        <strain evidence="3">CGMCC 1.10859</strain>
    </source>
</reference>
<feature type="transmembrane region" description="Helical" evidence="2">
    <location>
        <begin position="97"/>
        <end position="116"/>
    </location>
</feature>
<comment type="caution">
    <text evidence="3">The sequence shown here is derived from an EMBL/GenBank/DDBJ whole genome shotgun (WGS) entry which is preliminary data.</text>
</comment>
<name>A0AAN4UT25_9RHOB</name>
<dbReference type="Proteomes" id="UP000634647">
    <property type="component" value="Unassembled WGS sequence"/>
</dbReference>
<protein>
    <submittedName>
        <fullName evidence="3">Uncharacterized protein</fullName>
    </submittedName>
</protein>
<dbReference type="EMBL" id="BNAB01000014">
    <property type="protein sequence ID" value="GHE03966.1"/>
    <property type="molecule type" value="Genomic_DNA"/>
</dbReference>
<feature type="compositionally biased region" description="Basic and acidic residues" evidence="1">
    <location>
        <begin position="1"/>
        <end position="21"/>
    </location>
</feature>
<evidence type="ECO:0000313" key="4">
    <source>
        <dbReference type="Proteomes" id="UP000634647"/>
    </source>
</evidence>
<reference evidence="3" key="1">
    <citation type="journal article" date="2014" name="Int. J. Syst. Evol. Microbiol.">
        <title>Complete genome sequence of Corynebacterium casei LMG S-19264T (=DSM 44701T), isolated from a smear-ripened cheese.</title>
        <authorList>
            <consortium name="US DOE Joint Genome Institute (JGI-PGF)"/>
            <person name="Walter F."/>
            <person name="Albersmeier A."/>
            <person name="Kalinowski J."/>
            <person name="Ruckert C."/>
        </authorList>
    </citation>
    <scope>NUCLEOTIDE SEQUENCE</scope>
    <source>
        <strain evidence="3">CGMCC 1.10859</strain>
    </source>
</reference>
<gene>
    <name evidence="3" type="ORF">GCM10008024_29270</name>
</gene>
<keyword evidence="2" id="KW-1133">Transmembrane helix</keyword>
<sequence>MIVARKMDETSPIRGDERAERAYPGPHRRAAFRPAPAPSKRLWAVSLTHEQALAECDPKLPRPEALLQILRGIAYTIHDPTSRAPWRRKSMRSMHEGRHFLVVVAFSLLATALIAFPRGPASA</sequence>
<organism evidence="3 4">
    <name type="scientific">Allgaiera indica</name>
    <dbReference type="NCBI Taxonomy" id="765699"/>
    <lineage>
        <taxon>Bacteria</taxon>
        <taxon>Pseudomonadati</taxon>
        <taxon>Pseudomonadota</taxon>
        <taxon>Alphaproteobacteria</taxon>
        <taxon>Rhodobacterales</taxon>
        <taxon>Paracoccaceae</taxon>
        <taxon>Allgaiera</taxon>
    </lineage>
</organism>
<proteinExistence type="predicted"/>
<feature type="region of interest" description="Disordered" evidence="1">
    <location>
        <begin position="1"/>
        <end position="33"/>
    </location>
</feature>
<dbReference type="AlphaFoldDB" id="A0AAN4UT25"/>